<evidence type="ECO:0000313" key="3">
    <source>
        <dbReference type="EMBL" id="KAK7864929.1"/>
    </source>
</evidence>
<accession>A0AAN9Z6S4</accession>
<sequence length="253" mass="29865">MAKSLRSKRKRMFRSIKRKRYAAKELIRLKNMLGLPITESEAVVPPLHVVEYKFKKHSKVRKAPDNDRRSLNFKFTEKGNLIPLEPSDDEAEEMNSESEGEHNPESKIEVNESQGEHASKEGETSMDHSQKKVYDKKTMRDESGNFPPWFTQKDIKKQAKKIKLRKKIMKKKEILRANIEKQNKKLIRRKPKRRKVKEMTEEKSKEMTEEKSKEGIEEKSKEMIEEKSKEVTEKSEIVEQSNSDEKQSMEMEL</sequence>
<dbReference type="Proteomes" id="UP001378592">
    <property type="component" value="Unassembled WGS sequence"/>
</dbReference>
<feature type="compositionally biased region" description="Basic residues" evidence="2">
    <location>
        <begin position="184"/>
        <end position="196"/>
    </location>
</feature>
<protein>
    <submittedName>
        <fullName evidence="3">Uncharacterized protein</fullName>
    </submittedName>
</protein>
<reference evidence="3 4" key="1">
    <citation type="submission" date="2024-03" db="EMBL/GenBank/DDBJ databases">
        <title>The genome assembly and annotation of the cricket Gryllus longicercus Weissman &amp; Gray.</title>
        <authorList>
            <person name="Szrajer S."/>
            <person name="Gray D."/>
            <person name="Ylla G."/>
        </authorList>
    </citation>
    <scope>NUCLEOTIDE SEQUENCE [LARGE SCALE GENOMIC DNA]</scope>
    <source>
        <strain evidence="3">DAG 2021-001</strain>
        <tissue evidence="3">Whole body minus gut</tissue>
    </source>
</reference>
<keyword evidence="4" id="KW-1185">Reference proteome</keyword>
<dbReference type="EMBL" id="JAZDUA010000190">
    <property type="protein sequence ID" value="KAK7864929.1"/>
    <property type="molecule type" value="Genomic_DNA"/>
</dbReference>
<comment type="caution">
    <text evidence="3">The sequence shown here is derived from an EMBL/GenBank/DDBJ whole genome shotgun (WGS) entry which is preliminary data.</text>
</comment>
<comment type="similarity">
    <text evidence="1">Belongs to the learning-associated protein family.</text>
</comment>
<evidence type="ECO:0000256" key="2">
    <source>
        <dbReference type="SAM" id="MobiDB-lite"/>
    </source>
</evidence>
<feature type="compositionally biased region" description="Basic and acidic residues" evidence="2">
    <location>
        <begin position="99"/>
        <end position="143"/>
    </location>
</feature>
<evidence type="ECO:0000313" key="4">
    <source>
        <dbReference type="Proteomes" id="UP001378592"/>
    </source>
</evidence>
<organism evidence="3 4">
    <name type="scientific">Gryllus longicercus</name>
    <dbReference type="NCBI Taxonomy" id="2509291"/>
    <lineage>
        <taxon>Eukaryota</taxon>
        <taxon>Metazoa</taxon>
        <taxon>Ecdysozoa</taxon>
        <taxon>Arthropoda</taxon>
        <taxon>Hexapoda</taxon>
        <taxon>Insecta</taxon>
        <taxon>Pterygota</taxon>
        <taxon>Neoptera</taxon>
        <taxon>Polyneoptera</taxon>
        <taxon>Orthoptera</taxon>
        <taxon>Ensifera</taxon>
        <taxon>Gryllidea</taxon>
        <taxon>Grylloidea</taxon>
        <taxon>Gryllidae</taxon>
        <taxon>Gryllinae</taxon>
        <taxon>Gryllus</taxon>
    </lineage>
</organism>
<dbReference type="AlphaFoldDB" id="A0AAN9Z6S4"/>
<gene>
    <name evidence="3" type="ORF">R5R35_008729</name>
</gene>
<proteinExistence type="inferred from homology"/>
<name>A0AAN9Z6S4_9ORTH</name>
<feature type="region of interest" description="Disordered" evidence="2">
    <location>
        <begin position="56"/>
        <end position="152"/>
    </location>
</feature>
<feature type="compositionally biased region" description="Acidic residues" evidence="2">
    <location>
        <begin position="86"/>
        <end position="98"/>
    </location>
</feature>
<feature type="compositionally biased region" description="Basic and acidic residues" evidence="2">
    <location>
        <begin position="197"/>
        <end position="253"/>
    </location>
</feature>
<feature type="region of interest" description="Disordered" evidence="2">
    <location>
        <begin position="180"/>
        <end position="253"/>
    </location>
</feature>
<evidence type="ECO:0000256" key="1">
    <source>
        <dbReference type="ARBA" id="ARBA00034118"/>
    </source>
</evidence>
<dbReference type="InterPro" id="IPR018784">
    <property type="entry name" value="LLPH-like"/>
</dbReference>
<dbReference type="Pfam" id="PF10169">
    <property type="entry name" value="LLPH"/>
    <property type="match status" value="1"/>
</dbReference>